<dbReference type="InterPro" id="IPR029480">
    <property type="entry name" value="Transpos_assoc"/>
</dbReference>
<gene>
    <name evidence="2" type="ORF">PIB30_057683</name>
</gene>
<reference evidence="2 3" key="1">
    <citation type="journal article" date="2023" name="Plants (Basel)">
        <title>Bridging the Gap: Combining Genomics and Transcriptomics Approaches to Understand Stylosanthes scabra, an Orphan Legume from the Brazilian Caatinga.</title>
        <authorList>
            <person name="Ferreira-Neto J.R.C."/>
            <person name="da Silva M.D."/>
            <person name="Binneck E."/>
            <person name="de Melo N.F."/>
            <person name="da Silva R.H."/>
            <person name="de Melo A.L.T.M."/>
            <person name="Pandolfi V."/>
            <person name="Bustamante F.O."/>
            <person name="Brasileiro-Vidal A.C."/>
            <person name="Benko-Iseppon A.M."/>
        </authorList>
    </citation>
    <scope>NUCLEOTIDE SEQUENCE [LARGE SCALE GENOMIC DNA]</scope>
    <source>
        <tissue evidence="2">Leaves</tissue>
    </source>
</reference>
<dbReference type="Pfam" id="PF13963">
    <property type="entry name" value="Transpos_assoc"/>
    <property type="match status" value="1"/>
</dbReference>
<proteinExistence type="predicted"/>
<evidence type="ECO:0000313" key="2">
    <source>
        <dbReference type="EMBL" id="MED6148940.1"/>
    </source>
</evidence>
<evidence type="ECO:0000259" key="1">
    <source>
        <dbReference type="Pfam" id="PF13963"/>
    </source>
</evidence>
<keyword evidence="3" id="KW-1185">Reference proteome</keyword>
<sequence>MVSRCSCSKCRLTKYSGPSDIILHFYHNGFVPSYWIWTEHGEIDEEGFNRNAPTTMRDQVRRRVCATNRNVHAEEVQIMNQNLQDMGRQLHETDEHYQAHLAELNEKAALHDEYVEFLKRQLRGMSYNLFRRCGSKMVHTRSRCAQEHHPQLEVVHHQQQLR</sequence>
<evidence type="ECO:0000313" key="3">
    <source>
        <dbReference type="Proteomes" id="UP001341840"/>
    </source>
</evidence>
<name>A0ABU6TLD4_9FABA</name>
<protein>
    <recommendedName>
        <fullName evidence="1">Transposase-associated domain-containing protein</fullName>
    </recommendedName>
</protein>
<feature type="domain" description="Transposase-associated" evidence="1">
    <location>
        <begin position="4"/>
        <end position="42"/>
    </location>
</feature>
<comment type="caution">
    <text evidence="2">The sequence shown here is derived from an EMBL/GenBank/DDBJ whole genome shotgun (WGS) entry which is preliminary data.</text>
</comment>
<organism evidence="2 3">
    <name type="scientific">Stylosanthes scabra</name>
    <dbReference type="NCBI Taxonomy" id="79078"/>
    <lineage>
        <taxon>Eukaryota</taxon>
        <taxon>Viridiplantae</taxon>
        <taxon>Streptophyta</taxon>
        <taxon>Embryophyta</taxon>
        <taxon>Tracheophyta</taxon>
        <taxon>Spermatophyta</taxon>
        <taxon>Magnoliopsida</taxon>
        <taxon>eudicotyledons</taxon>
        <taxon>Gunneridae</taxon>
        <taxon>Pentapetalae</taxon>
        <taxon>rosids</taxon>
        <taxon>fabids</taxon>
        <taxon>Fabales</taxon>
        <taxon>Fabaceae</taxon>
        <taxon>Papilionoideae</taxon>
        <taxon>50 kb inversion clade</taxon>
        <taxon>dalbergioids sensu lato</taxon>
        <taxon>Dalbergieae</taxon>
        <taxon>Pterocarpus clade</taxon>
        <taxon>Stylosanthes</taxon>
    </lineage>
</organism>
<accession>A0ABU6TLD4</accession>
<dbReference type="Proteomes" id="UP001341840">
    <property type="component" value="Unassembled WGS sequence"/>
</dbReference>
<dbReference type="EMBL" id="JASCZI010091096">
    <property type="protein sequence ID" value="MED6148940.1"/>
    <property type="molecule type" value="Genomic_DNA"/>
</dbReference>